<gene>
    <name evidence="13" type="primary">sdaAA</name>
    <name evidence="13" type="ORF">FM068_01980</name>
</gene>
<dbReference type="RefSeq" id="WP_161127332.1">
    <property type="nucleotide sequence ID" value="NZ_VJNE01000002.1"/>
</dbReference>
<dbReference type="InterPro" id="IPR002912">
    <property type="entry name" value="ACT_dom"/>
</dbReference>
<evidence type="ECO:0000256" key="3">
    <source>
        <dbReference type="ARBA" id="ARBA00008636"/>
    </source>
</evidence>
<dbReference type="GO" id="GO:0006094">
    <property type="term" value="P:gluconeogenesis"/>
    <property type="evidence" value="ECO:0007669"/>
    <property type="project" value="UniProtKB-KW"/>
</dbReference>
<dbReference type="AlphaFoldDB" id="A0A6L8Q230"/>
<protein>
    <recommendedName>
        <fullName evidence="11">L-serine dehydratase</fullName>
        <ecNumber evidence="11">4.3.1.17</ecNumber>
    </recommendedName>
</protein>
<evidence type="ECO:0000256" key="7">
    <source>
        <dbReference type="ARBA" id="ARBA00023004"/>
    </source>
</evidence>
<evidence type="ECO:0000256" key="10">
    <source>
        <dbReference type="ARBA" id="ARBA00049406"/>
    </source>
</evidence>
<evidence type="ECO:0000313" key="13">
    <source>
        <dbReference type="EMBL" id="MZG27368.1"/>
    </source>
</evidence>
<dbReference type="InterPro" id="IPR004642">
    <property type="entry name" value="Ser_deHydtase_asu"/>
</dbReference>
<evidence type="ECO:0000256" key="11">
    <source>
        <dbReference type="RuleBase" id="RU366059"/>
    </source>
</evidence>
<dbReference type="PROSITE" id="PS51671">
    <property type="entry name" value="ACT"/>
    <property type="match status" value="1"/>
</dbReference>
<reference evidence="13 14" key="1">
    <citation type="submission" date="2019-07" db="EMBL/GenBank/DDBJ databases">
        <title>Draft genome sequence of Adlercreutzia equolifaciens IPLA 37004, a human intestinal strain that does not produces equol from daidzein.</title>
        <authorList>
            <person name="Vazquez L."/>
            <person name="Florez A.B."/>
            <person name="Mayo B."/>
        </authorList>
    </citation>
    <scope>NUCLEOTIDE SEQUENCE [LARGE SCALE GENOMIC DNA]</scope>
    <source>
        <strain evidence="13 14">IPLA 37004</strain>
    </source>
</reference>
<dbReference type="Gene3D" id="3.30.1330.90">
    <property type="entry name" value="D-3-phosphoglycerate dehydrogenase, domain 3"/>
    <property type="match status" value="1"/>
</dbReference>
<dbReference type="Proteomes" id="UP000472380">
    <property type="component" value="Unassembled WGS sequence"/>
</dbReference>
<comment type="similarity">
    <text evidence="3 11">Belongs to the iron-sulfur dependent L-serine dehydratase family.</text>
</comment>
<dbReference type="PANTHER" id="PTHR30182">
    <property type="entry name" value="L-SERINE DEHYDRATASE"/>
    <property type="match status" value="1"/>
</dbReference>
<dbReference type="PANTHER" id="PTHR30182:SF1">
    <property type="entry name" value="L-SERINE DEHYDRATASE 1"/>
    <property type="match status" value="1"/>
</dbReference>
<accession>A0A6L8Q230</accession>
<dbReference type="GO" id="GO:0003941">
    <property type="term" value="F:L-serine ammonia-lyase activity"/>
    <property type="evidence" value="ECO:0007669"/>
    <property type="project" value="UniProtKB-UniRule"/>
</dbReference>
<dbReference type="InterPro" id="IPR004643">
    <property type="entry name" value="Fe-S_L-Ser_bsu"/>
</dbReference>
<dbReference type="GO" id="GO:0046872">
    <property type="term" value="F:metal ion binding"/>
    <property type="evidence" value="ECO:0007669"/>
    <property type="project" value="UniProtKB-KW"/>
</dbReference>
<evidence type="ECO:0000259" key="12">
    <source>
        <dbReference type="PROSITE" id="PS51671"/>
    </source>
</evidence>
<comment type="pathway">
    <text evidence="2">Carbohydrate biosynthesis; gluconeogenesis.</text>
</comment>
<dbReference type="NCBIfam" id="TIGR00718">
    <property type="entry name" value="sda_alpha"/>
    <property type="match status" value="1"/>
</dbReference>
<comment type="caution">
    <text evidence="13">The sequence shown here is derived from an EMBL/GenBank/DDBJ whole genome shotgun (WGS) entry which is preliminary data.</text>
</comment>
<dbReference type="CDD" id="cd04879">
    <property type="entry name" value="ACT_3PGDH-like"/>
    <property type="match status" value="1"/>
</dbReference>
<dbReference type="EMBL" id="VJNE01000002">
    <property type="protein sequence ID" value="MZG27368.1"/>
    <property type="molecule type" value="Genomic_DNA"/>
</dbReference>
<evidence type="ECO:0000256" key="2">
    <source>
        <dbReference type="ARBA" id="ARBA00004742"/>
    </source>
</evidence>
<sequence length="536" mass="55115">MKTYGLRDIIGPIMVGPSSSHTAGALALASMARKLFGEQPERAVFTLYGSFAATGSGHGTDKALVAGILGLRTDDPRVADAFALAKAAGVQVEIVWDTTTDVAHPNTVDIRCESREGRTLEMRGVSIGGGAAVIRRINGIDVDITGEHTSVVVHQRDVRGVLAHIAGVLADCGINIANANLHRTAKRGDAYTVLETDSDVDAGVRELLMDHPDIINARVVPATCAGDGKEVPVPEDAEERFARWDYASGEELLALCEREGVTIAQAFRAREEALCAKQGTEAGIDAYLDRVLEVMGNAATEPLDNPQPSVGGLIGGEAAKLRTALEDTDPQHRLVDPLAARAAQYALATLETNGRMGVIVATPTAGSAGVLPGVLLALRDERGFTGEELREGILTAAGLGYLIARNASVSGAEGGCQAEVGSAAAMAAAAAVALAGGAPDRCLAAGANVMMSLLGLVCDPVGGLVEVPCQKRNATAASVAFVSAQIALSGVQNLISFDEAVAVMDEVGRGLPPELRETALGGIAKAPSACAFCAGC</sequence>
<organism evidence="13 14">
    <name type="scientific">Adlercreutzia equolifaciens</name>
    <dbReference type="NCBI Taxonomy" id="446660"/>
    <lineage>
        <taxon>Bacteria</taxon>
        <taxon>Bacillati</taxon>
        <taxon>Actinomycetota</taxon>
        <taxon>Coriobacteriia</taxon>
        <taxon>Eggerthellales</taxon>
        <taxon>Eggerthellaceae</taxon>
        <taxon>Adlercreutzia</taxon>
    </lineage>
</organism>
<evidence type="ECO:0000256" key="6">
    <source>
        <dbReference type="ARBA" id="ARBA00022723"/>
    </source>
</evidence>
<keyword evidence="6 11" id="KW-0479">Metal-binding</keyword>
<dbReference type="SUPFAM" id="SSF143548">
    <property type="entry name" value="Serine metabolism enzymes domain"/>
    <property type="match status" value="1"/>
</dbReference>
<name>A0A6L8Q230_9ACTN</name>
<keyword evidence="4 11" id="KW-0312">Gluconeogenesis</keyword>
<dbReference type="InterPro" id="IPR005130">
    <property type="entry name" value="Ser_deHydtase-like_asu"/>
</dbReference>
<comment type="cofactor">
    <cofactor evidence="1 11">
        <name>[4Fe-4S] cluster</name>
        <dbReference type="ChEBI" id="CHEBI:49883"/>
    </cofactor>
</comment>
<feature type="domain" description="ACT" evidence="12">
    <location>
        <begin position="150"/>
        <end position="222"/>
    </location>
</feature>
<evidence type="ECO:0000313" key="14">
    <source>
        <dbReference type="Proteomes" id="UP000472380"/>
    </source>
</evidence>
<dbReference type="InterPro" id="IPR029009">
    <property type="entry name" value="ASB_dom_sf"/>
</dbReference>
<proteinExistence type="inferred from homology"/>
<dbReference type="InterPro" id="IPR045865">
    <property type="entry name" value="ACT-like_dom_sf"/>
</dbReference>
<dbReference type="GO" id="GO:0051539">
    <property type="term" value="F:4 iron, 4 sulfur cluster binding"/>
    <property type="evidence" value="ECO:0007669"/>
    <property type="project" value="UniProtKB-UniRule"/>
</dbReference>
<keyword evidence="5 11" id="KW-0004">4Fe-4S</keyword>
<keyword evidence="7 11" id="KW-0408">Iron</keyword>
<evidence type="ECO:0000256" key="8">
    <source>
        <dbReference type="ARBA" id="ARBA00023014"/>
    </source>
</evidence>
<dbReference type="InterPro" id="IPR051318">
    <property type="entry name" value="Fe-S_L-Ser"/>
</dbReference>
<dbReference type="SUPFAM" id="SSF55021">
    <property type="entry name" value="ACT-like"/>
    <property type="match status" value="1"/>
</dbReference>
<evidence type="ECO:0000256" key="1">
    <source>
        <dbReference type="ARBA" id="ARBA00001966"/>
    </source>
</evidence>
<evidence type="ECO:0000256" key="9">
    <source>
        <dbReference type="ARBA" id="ARBA00023239"/>
    </source>
</evidence>
<evidence type="ECO:0000256" key="4">
    <source>
        <dbReference type="ARBA" id="ARBA00022432"/>
    </source>
</evidence>
<keyword evidence="8 11" id="KW-0411">Iron-sulfur</keyword>
<dbReference type="NCBIfam" id="TIGR00719">
    <property type="entry name" value="sda_beta"/>
    <property type="match status" value="1"/>
</dbReference>
<dbReference type="Pfam" id="PF01842">
    <property type="entry name" value="ACT"/>
    <property type="match status" value="1"/>
</dbReference>
<evidence type="ECO:0000256" key="5">
    <source>
        <dbReference type="ARBA" id="ARBA00022485"/>
    </source>
</evidence>
<dbReference type="Gene3D" id="3.30.70.260">
    <property type="match status" value="1"/>
</dbReference>
<keyword evidence="9 11" id="KW-0456">Lyase</keyword>
<dbReference type="EC" id="4.3.1.17" evidence="11"/>
<dbReference type="Pfam" id="PF03315">
    <property type="entry name" value="SDH_beta"/>
    <property type="match status" value="1"/>
</dbReference>
<dbReference type="Pfam" id="PF03313">
    <property type="entry name" value="SDH_alpha"/>
    <property type="match status" value="1"/>
</dbReference>
<dbReference type="InterPro" id="IPR005131">
    <property type="entry name" value="Ser_deHydtase_bsu"/>
</dbReference>
<comment type="catalytic activity">
    <reaction evidence="10 11">
        <text>L-serine = pyruvate + NH4(+)</text>
        <dbReference type="Rhea" id="RHEA:19169"/>
        <dbReference type="ChEBI" id="CHEBI:15361"/>
        <dbReference type="ChEBI" id="CHEBI:28938"/>
        <dbReference type="ChEBI" id="CHEBI:33384"/>
        <dbReference type="EC" id="4.3.1.17"/>
    </reaction>
</comment>